<accession>A0A0A8YGI1</accession>
<organism evidence="2">
    <name type="scientific">Arundo donax</name>
    <name type="common">Giant reed</name>
    <name type="synonym">Donax arundinaceus</name>
    <dbReference type="NCBI Taxonomy" id="35708"/>
    <lineage>
        <taxon>Eukaryota</taxon>
        <taxon>Viridiplantae</taxon>
        <taxon>Streptophyta</taxon>
        <taxon>Embryophyta</taxon>
        <taxon>Tracheophyta</taxon>
        <taxon>Spermatophyta</taxon>
        <taxon>Magnoliopsida</taxon>
        <taxon>Liliopsida</taxon>
        <taxon>Poales</taxon>
        <taxon>Poaceae</taxon>
        <taxon>PACMAD clade</taxon>
        <taxon>Arundinoideae</taxon>
        <taxon>Arundineae</taxon>
        <taxon>Arundo</taxon>
    </lineage>
</organism>
<feature type="region of interest" description="Disordered" evidence="1">
    <location>
        <begin position="1"/>
        <end position="46"/>
    </location>
</feature>
<evidence type="ECO:0000256" key="1">
    <source>
        <dbReference type="SAM" id="MobiDB-lite"/>
    </source>
</evidence>
<reference evidence="2" key="2">
    <citation type="journal article" date="2015" name="Data Brief">
        <title>Shoot transcriptome of the giant reed, Arundo donax.</title>
        <authorList>
            <person name="Barrero R.A."/>
            <person name="Guerrero F.D."/>
            <person name="Moolhuijzen P."/>
            <person name="Goolsby J.A."/>
            <person name="Tidwell J."/>
            <person name="Bellgard S.E."/>
            <person name="Bellgard M.I."/>
        </authorList>
    </citation>
    <scope>NUCLEOTIDE SEQUENCE</scope>
    <source>
        <tissue evidence="2">Shoot tissue taken approximately 20 cm above the soil surface</tissue>
    </source>
</reference>
<sequence>MARLRRVVDVRLRRHARRGHRQHHQQQQRRRDGAEPPPRPRHDRHCTWQSVLASSSCWSVF</sequence>
<feature type="compositionally biased region" description="Basic and acidic residues" evidence="1">
    <location>
        <begin position="1"/>
        <end position="11"/>
    </location>
</feature>
<feature type="compositionally biased region" description="Basic and acidic residues" evidence="1">
    <location>
        <begin position="29"/>
        <end position="40"/>
    </location>
</feature>
<proteinExistence type="predicted"/>
<dbReference type="AlphaFoldDB" id="A0A0A8YGI1"/>
<evidence type="ECO:0000313" key="2">
    <source>
        <dbReference type="EMBL" id="JAD25419.1"/>
    </source>
</evidence>
<feature type="compositionally biased region" description="Basic residues" evidence="1">
    <location>
        <begin position="12"/>
        <end position="28"/>
    </location>
</feature>
<protein>
    <submittedName>
        <fullName evidence="2">Uncharacterized protein</fullName>
    </submittedName>
</protein>
<dbReference type="EMBL" id="GBRH01272476">
    <property type="protein sequence ID" value="JAD25419.1"/>
    <property type="molecule type" value="Transcribed_RNA"/>
</dbReference>
<reference evidence="2" key="1">
    <citation type="submission" date="2014-09" db="EMBL/GenBank/DDBJ databases">
        <authorList>
            <person name="Magalhaes I.L.F."/>
            <person name="Oliveira U."/>
            <person name="Santos F.R."/>
            <person name="Vidigal T.H.D.A."/>
            <person name="Brescovit A.D."/>
            <person name="Santos A.J."/>
        </authorList>
    </citation>
    <scope>NUCLEOTIDE SEQUENCE</scope>
    <source>
        <tissue evidence="2">Shoot tissue taken approximately 20 cm above the soil surface</tissue>
    </source>
</reference>
<name>A0A0A8YGI1_ARUDO</name>